<gene>
    <name evidence="3" type="primary">GLEAN_05264</name>
    <name evidence="3" type="ORF">TcasGA2_TC005264</name>
</gene>
<dbReference type="PhylomeDB" id="D7ELM9"/>
<sequence length="407" mass="47461">MSASKLQVYSSPEIDDSISKEEEHTYSPQVRSFDNNDEIEIIINQRDIWISLFESFIQVDGEFIPDPVPETGGGNVTLTNNAAAYLFENVSYELNNVELDSVREVGTVSTIKTFLCYGKDEVRALTLAGWNDQESQQLKTFNETDNTFSFRIPLSYLLNLPFDYHRIVSGHQKLRLIRSRNDANCFISTGTRKATLKINNIELKAKHVYPNDEIKLTILEGINKDRVISLPFRKWEIHELPSVRQTNNDIWRVKTSTQLEKPRFIIVCFQTNRKNNPKSDVTLFDHCDVRSVRLWLNSNVYPYETWKLQFAKNKYLEAYQAYVDFYKEFNGKDRAEPILSYTDYKKRPIFVLDCSKQNEAIRSSTIDISLEFESDNNFPADTRAYCIIIHDRIMQYYPLTGIIRQLI</sequence>
<dbReference type="Proteomes" id="UP000007266">
    <property type="component" value="Unassembled WGS sequence"/>
</dbReference>
<evidence type="ECO:0000259" key="2">
    <source>
        <dbReference type="Pfam" id="PF21738"/>
    </source>
</evidence>
<dbReference type="EMBL" id="KQ972948">
    <property type="protein sequence ID" value="EFA12279.1"/>
    <property type="molecule type" value="Genomic_DNA"/>
</dbReference>
<feature type="domain" description="Double jelly roll-like" evidence="2">
    <location>
        <begin position="76"/>
        <end position="394"/>
    </location>
</feature>
<dbReference type="AlphaFoldDB" id="D7ELM9"/>
<dbReference type="HOGENOM" id="CLU_034581_0_2_1"/>
<feature type="compositionally biased region" description="Polar residues" evidence="1">
    <location>
        <begin position="1"/>
        <end position="10"/>
    </location>
</feature>
<dbReference type="PANTHER" id="PTHR36159:SF1">
    <property type="entry name" value="RETROVIRUS-RELATED POL POLYPROTEIN FROM TRANSPOSON 412-LIKE PROTEIN"/>
    <property type="match status" value="1"/>
</dbReference>
<keyword evidence="4" id="KW-1185">Reference proteome</keyword>
<dbReference type="InParanoid" id="D7ELM9"/>
<dbReference type="STRING" id="7070.D7ELM9"/>
<dbReference type="PANTHER" id="PTHR36159">
    <property type="entry name" value="PROTEIN CBG23766"/>
    <property type="match status" value="1"/>
</dbReference>
<evidence type="ECO:0000313" key="4">
    <source>
        <dbReference type="Proteomes" id="UP000007266"/>
    </source>
</evidence>
<organism evidence="3 4">
    <name type="scientific">Tribolium castaneum</name>
    <name type="common">Red flour beetle</name>
    <dbReference type="NCBI Taxonomy" id="7070"/>
    <lineage>
        <taxon>Eukaryota</taxon>
        <taxon>Metazoa</taxon>
        <taxon>Ecdysozoa</taxon>
        <taxon>Arthropoda</taxon>
        <taxon>Hexapoda</taxon>
        <taxon>Insecta</taxon>
        <taxon>Pterygota</taxon>
        <taxon>Neoptera</taxon>
        <taxon>Endopterygota</taxon>
        <taxon>Coleoptera</taxon>
        <taxon>Polyphaga</taxon>
        <taxon>Cucujiformia</taxon>
        <taxon>Tenebrionidae</taxon>
        <taxon>Tenebrionidae incertae sedis</taxon>
        <taxon>Tribolium</taxon>
    </lineage>
</organism>
<reference evidence="3 4" key="2">
    <citation type="journal article" date="2010" name="Nucleic Acids Res.">
        <title>BeetleBase in 2010: revisions to provide comprehensive genomic information for Tribolium castaneum.</title>
        <authorList>
            <person name="Kim H.S."/>
            <person name="Murphy T."/>
            <person name="Xia J."/>
            <person name="Caragea D."/>
            <person name="Park Y."/>
            <person name="Beeman R.W."/>
            <person name="Lorenzen M.D."/>
            <person name="Butcher S."/>
            <person name="Manak J.R."/>
            <person name="Brown S.J."/>
        </authorList>
    </citation>
    <scope>NUCLEOTIDE SEQUENCE [LARGE SCALE GENOMIC DNA]</scope>
    <source>
        <strain evidence="3 4">Georgia GA2</strain>
    </source>
</reference>
<accession>D7ELM9</accession>
<name>D7ELM9_TRICA</name>
<dbReference type="OMA" id="SHYITHI"/>
<protein>
    <recommendedName>
        <fullName evidence="2">Double jelly roll-like domain-containing protein</fullName>
    </recommendedName>
</protein>
<evidence type="ECO:0000256" key="1">
    <source>
        <dbReference type="SAM" id="MobiDB-lite"/>
    </source>
</evidence>
<evidence type="ECO:0000313" key="3">
    <source>
        <dbReference type="EMBL" id="EFA12279.1"/>
    </source>
</evidence>
<dbReference type="eggNOG" id="ENOG502RI7I">
    <property type="taxonomic scope" value="Eukaryota"/>
</dbReference>
<dbReference type="Pfam" id="PF21738">
    <property type="entry name" value="DJR-like_dom"/>
    <property type="match status" value="1"/>
</dbReference>
<dbReference type="InterPro" id="IPR049512">
    <property type="entry name" value="DJR-like_dom"/>
</dbReference>
<proteinExistence type="predicted"/>
<feature type="region of interest" description="Disordered" evidence="1">
    <location>
        <begin position="1"/>
        <end position="26"/>
    </location>
</feature>
<reference evidence="3 4" key="1">
    <citation type="journal article" date="2008" name="Nature">
        <title>The genome of the model beetle and pest Tribolium castaneum.</title>
        <authorList>
            <consortium name="Tribolium Genome Sequencing Consortium"/>
            <person name="Richards S."/>
            <person name="Gibbs R.A."/>
            <person name="Weinstock G.M."/>
            <person name="Brown S.J."/>
            <person name="Denell R."/>
            <person name="Beeman R.W."/>
            <person name="Gibbs R."/>
            <person name="Beeman R.W."/>
            <person name="Brown S.J."/>
            <person name="Bucher G."/>
            <person name="Friedrich M."/>
            <person name="Grimmelikhuijzen C.J."/>
            <person name="Klingler M."/>
            <person name="Lorenzen M."/>
            <person name="Richards S."/>
            <person name="Roth S."/>
            <person name="Schroder R."/>
            <person name="Tautz D."/>
            <person name="Zdobnov E.M."/>
            <person name="Muzny D."/>
            <person name="Gibbs R.A."/>
            <person name="Weinstock G.M."/>
            <person name="Attaway T."/>
            <person name="Bell S."/>
            <person name="Buhay C.J."/>
            <person name="Chandrabose M.N."/>
            <person name="Chavez D."/>
            <person name="Clerk-Blankenburg K.P."/>
            <person name="Cree A."/>
            <person name="Dao M."/>
            <person name="Davis C."/>
            <person name="Chacko J."/>
            <person name="Dinh H."/>
            <person name="Dugan-Rocha S."/>
            <person name="Fowler G."/>
            <person name="Garner T.T."/>
            <person name="Garnes J."/>
            <person name="Gnirke A."/>
            <person name="Hawes A."/>
            <person name="Hernandez J."/>
            <person name="Hines S."/>
            <person name="Holder M."/>
            <person name="Hume J."/>
            <person name="Jhangiani S.N."/>
            <person name="Joshi V."/>
            <person name="Khan Z.M."/>
            <person name="Jackson L."/>
            <person name="Kovar C."/>
            <person name="Kowis A."/>
            <person name="Lee S."/>
            <person name="Lewis L.R."/>
            <person name="Margolis J."/>
            <person name="Morgan M."/>
            <person name="Nazareth L.V."/>
            <person name="Nguyen N."/>
            <person name="Okwuonu G."/>
            <person name="Parker D."/>
            <person name="Richards S."/>
            <person name="Ruiz S.J."/>
            <person name="Santibanez J."/>
            <person name="Savard J."/>
            <person name="Scherer S.E."/>
            <person name="Schneider B."/>
            <person name="Sodergren E."/>
            <person name="Tautz D."/>
            <person name="Vattahil S."/>
            <person name="Villasana D."/>
            <person name="White C.S."/>
            <person name="Wright R."/>
            <person name="Park Y."/>
            <person name="Beeman R.W."/>
            <person name="Lord J."/>
            <person name="Oppert B."/>
            <person name="Lorenzen M."/>
            <person name="Brown S."/>
            <person name="Wang L."/>
            <person name="Savard J."/>
            <person name="Tautz D."/>
            <person name="Richards S."/>
            <person name="Weinstock G."/>
            <person name="Gibbs R.A."/>
            <person name="Liu Y."/>
            <person name="Worley K."/>
            <person name="Weinstock G."/>
            <person name="Elsik C.G."/>
            <person name="Reese J.T."/>
            <person name="Elhaik E."/>
            <person name="Landan G."/>
            <person name="Graur D."/>
            <person name="Arensburger P."/>
            <person name="Atkinson P."/>
            <person name="Beeman R.W."/>
            <person name="Beidler J."/>
            <person name="Brown S.J."/>
            <person name="Demuth J.P."/>
            <person name="Drury D.W."/>
            <person name="Du Y.Z."/>
            <person name="Fujiwara H."/>
            <person name="Lorenzen M."/>
            <person name="Maselli V."/>
            <person name="Osanai M."/>
            <person name="Park Y."/>
            <person name="Robertson H.M."/>
            <person name="Tu Z."/>
            <person name="Wang J.J."/>
            <person name="Wang S."/>
            <person name="Richards S."/>
            <person name="Song H."/>
            <person name="Zhang L."/>
            <person name="Sodergren E."/>
            <person name="Werner D."/>
            <person name="Stanke M."/>
            <person name="Morgenstern B."/>
            <person name="Solovyev V."/>
            <person name="Kosarev P."/>
            <person name="Brown G."/>
            <person name="Chen H.C."/>
            <person name="Ermolaeva O."/>
            <person name="Hlavina W."/>
            <person name="Kapustin Y."/>
            <person name="Kiryutin B."/>
            <person name="Kitts P."/>
            <person name="Maglott D."/>
            <person name="Pruitt K."/>
            <person name="Sapojnikov V."/>
            <person name="Souvorov A."/>
            <person name="Mackey A.J."/>
            <person name="Waterhouse R.M."/>
            <person name="Wyder S."/>
            <person name="Zdobnov E.M."/>
            <person name="Zdobnov E.M."/>
            <person name="Wyder S."/>
            <person name="Kriventseva E.V."/>
            <person name="Kadowaki T."/>
            <person name="Bork P."/>
            <person name="Aranda M."/>
            <person name="Bao R."/>
            <person name="Beermann A."/>
            <person name="Berns N."/>
            <person name="Bolognesi R."/>
            <person name="Bonneton F."/>
            <person name="Bopp D."/>
            <person name="Brown S.J."/>
            <person name="Bucher G."/>
            <person name="Butts T."/>
            <person name="Chaumot A."/>
            <person name="Denell R.E."/>
            <person name="Ferrier D.E."/>
            <person name="Friedrich M."/>
            <person name="Gordon C.M."/>
            <person name="Jindra M."/>
            <person name="Klingler M."/>
            <person name="Lan Q."/>
            <person name="Lattorff H.M."/>
            <person name="Laudet V."/>
            <person name="von Levetsow C."/>
            <person name="Liu Z."/>
            <person name="Lutz R."/>
            <person name="Lynch J.A."/>
            <person name="da Fonseca R.N."/>
            <person name="Posnien N."/>
            <person name="Reuter R."/>
            <person name="Roth S."/>
            <person name="Savard J."/>
            <person name="Schinko J.B."/>
            <person name="Schmitt C."/>
            <person name="Schoppmeier M."/>
            <person name="Schroder R."/>
            <person name="Shippy T.D."/>
            <person name="Simonnet F."/>
            <person name="Marques-Souza H."/>
            <person name="Tautz D."/>
            <person name="Tomoyasu Y."/>
            <person name="Trauner J."/>
            <person name="Van der Zee M."/>
            <person name="Vervoort M."/>
            <person name="Wittkopp N."/>
            <person name="Wimmer E.A."/>
            <person name="Yang X."/>
            <person name="Jones A.K."/>
            <person name="Sattelle D.B."/>
            <person name="Ebert P.R."/>
            <person name="Nelson D."/>
            <person name="Scott J.G."/>
            <person name="Beeman R.W."/>
            <person name="Muthukrishnan S."/>
            <person name="Kramer K.J."/>
            <person name="Arakane Y."/>
            <person name="Beeman R.W."/>
            <person name="Zhu Q."/>
            <person name="Hogenkamp D."/>
            <person name="Dixit R."/>
            <person name="Oppert B."/>
            <person name="Jiang H."/>
            <person name="Zou Z."/>
            <person name="Marshall J."/>
            <person name="Elpidina E."/>
            <person name="Vinokurov K."/>
            <person name="Oppert C."/>
            <person name="Zou Z."/>
            <person name="Evans J."/>
            <person name="Lu Z."/>
            <person name="Zhao P."/>
            <person name="Sumathipala N."/>
            <person name="Altincicek B."/>
            <person name="Vilcinskas A."/>
            <person name="Williams M."/>
            <person name="Hultmark D."/>
            <person name="Hetru C."/>
            <person name="Jiang H."/>
            <person name="Grimmelikhuijzen C.J."/>
            <person name="Hauser F."/>
            <person name="Cazzamali G."/>
            <person name="Williamson M."/>
            <person name="Park Y."/>
            <person name="Li B."/>
            <person name="Tanaka Y."/>
            <person name="Predel R."/>
            <person name="Neupert S."/>
            <person name="Schachtner J."/>
            <person name="Verleyen P."/>
            <person name="Raible F."/>
            <person name="Bork P."/>
            <person name="Friedrich M."/>
            <person name="Walden K.K."/>
            <person name="Robertson H.M."/>
            <person name="Angeli S."/>
            <person name="Foret S."/>
            <person name="Bucher G."/>
            <person name="Schuetz S."/>
            <person name="Maleszka R."/>
            <person name="Wimmer E.A."/>
            <person name="Beeman R.W."/>
            <person name="Lorenzen M."/>
            <person name="Tomoyasu Y."/>
            <person name="Miller S.C."/>
            <person name="Grossmann D."/>
            <person name="Bucher G."/>
        </authorList>
    </citation>
    <scope>NUCLEOTIDE SEQUENCE [LARGE SCALE GENOMIC DNA]</scope>
    <source>
        <strain evidence="3 4">Georgia GA2</strain>
    </source>
</reference>